<dbReference type="Gene3D" id="3.30.1380.10">
    <property type="match status" value="1"/>
</dbReference>
<dbReference type="Pfam" id="PF02557">
    <property type="entry name" value="VanY"/>
    <property type="match status" value="1"/>
</dbReference>
<evidence type="ECO:0000313" key="3">
    <source>
        <dbReference type="EMBL" id="OYN75758.1"/>
    </source>
</evidence>
<dbReference type="InterPro" id="IPR003709">
    <property type="entry name" value="VanY-like_core_dom"/>
</dbReference>
<dbReference type="AlphaFoldDB" id="A0A255D8M8"/>
<dbReference type="Proteomes" id="UP000216063">
    <property type="component" value="Unassembled WGS sequence"/>
</dbReference>
<dbReference type="GO" id="GO:0008233">
    <property type="term" value="F:peptidase activity"/>
    <property type="evidence" value="ECO:0007669"/>
    <property type="project" value="InterPro"/>
</dbReference>
<accession>A0A255D8M8</accession>
<dbReference type="OrthoDB" id="3293184at2"/>
<evidence type="ECO:0000256" key="1">
    <source>
        <dbReference type="SAM" id="SignalP"/>
    </source>
</evidence>
<feature type="domain" description="D-alanyl-D-alanine carboxypeptidase-like core" evidence="2">
    <location>
        <begin position="74"/>
        <end position="152"/>
    </location>
</feature>
<dbReference type="PANTHER" id="PTHR34385">
    <property type="entry name" value="D-ALANYL-D-ALANINE CARBOXYPEPTIDASE"/>
    <property type="match status" value="1"/>
</dbReference>
<evidence type="ECO:0000259" key="2">
    <source>
        <dbReference type="Pfam" id="PF02557"/>
    </source>
</evidence>
<dbReference type="PANTHER" id="PTHR34385:SF1">
    <property type="entry name" value="PEPTIDOGLYCAN L-ALANYL-D-GLUTAMATE ENDOPEPTIDASE CWLK"/>
    <property type="match status" value="1"/>
</dbReference>
<name>A0A255D8M8_9MYCO</name>
<reference evidence="3 4" key="1">
    <citation type="submission" date="2017-07" db="EMBL/GenBank/DDBJ databases">
        <title>The new phylogeny of genus Mycobacterium.</title>
        <authorList>
            <person name="Tortoli E."/>
            <person name="Trovato A."/>
            <person name="Cirillo D.M."/>
        </authorList>
    </citation>
    <scope>NUCLEOTIDE SEQUENCE [LARGE SCALE GENOMIC DNA]</scope>
    <source>
        <strain evidence="3 4">ATCC 33027</strain>
    </source>
</reference>
<gene>
    <name evidence="3" type="ORF">CG716_24340</name>
</gene>
<comment type="caution">
    <text evidence="3">The sequence shown here is derived from an EMBL/GenBank/DDBJ whole genome shotgun (WGS) entry which is preliminary data.</text>
</comment>
<keyword evidence="1" id="KW-0732">Signal</keyword>
<dbReference type="SUPFAM" id="SSF55166">
    <property type="entry name" value="Hedgehog/DD-peptidase"/>
    <property type="match status" value="1"/>
</dbReference>
<organism evidence="3 4">
    <name type="scientific">Mycolicibacterium sphagni</name>
    <dbReference type="NCBI Taxonomy" id="1786"/>
    <lineage>
        <taxon>Bacteria</taxon>
        <taxon>Bacillati</taxon>
        <taxon>Actinomycetota</taxon>
        <taxon>Actinomycetes</taxon>
        <taxon>Mycobacteriales</taxon>
        <taxon>Mycobacteriaceae</taxon>
        <taxon>Mycolicibacterium</taxon>
    </lineage>
</organism>
<keyword evidence="4" id="KW-1185">Reference proteome</keyword>
<feature type="signal peptide" evidence="1">
    <location>
        <begin position="1"/>
        <end position="25"/>
    </location>
</feature>
<proteinExistence type="predicted"/>
<dbReference type="CDD" id="cd14846">
    <property type="entry name" value="Peptidase_M15_like"/>
    <property type="match status" value="1"/>
</dbReference>
<protein>
    <submittedName>
        <fullName evidence="3">Peptidase</fullName>
    </submittedName>
</protein>
<evidence type="ECO:0000313" key="4">
    <source>
        <dbReference type="Proteomes" id="UP000216063"/>
    </source>
</evidence>
<dbReference type="InterPro" id="IPR052179">
    <property type="entry name" value="DD-CPase-like"/>
</dbReference>
<dbReference type="GO" id="GO:0006508">
    <property type="term" value="P:proteolysis"/>
    <property type="evidence" value="ECO:0007669"/>
    <property type="project" value="InterPro"/>
</dbReference>
<dbReference type="InterPro" id="IPR009045">
    <property type="entry name" value="Zn_M74/Hedgehog-like"/>
</dbReference>
<feature type="chain" id="PRO_5012061212" evidence="1">
    <location>
        <begin position="26"/>
        <end position="194"/>
    </location>
</feature>
<dbReference type="EMBL" id="NOZR01000026">
    <property type="protein sequence ID" value="OYN75758.1"/>
    <property type="molecule type" value="Genomic_DNA"/>
</dbReference>
<sequence>MRMDPTLATAGMLGLATSAALVLGAAGVPAEAPRILLADNTVSVEPPAVAPGDGSLADGQTLTPFDVQNPAVGRLDPQLLDAIQQAANAAKADGITLTITSGWRSPEFQQRLLDSAVAQYGSLAAARQYVQTPEASKHVIGQAVDVGGVGADQWLIANGARFGLCRIYANELWHFELATDAAGNCPPLLPNAAG</sequence>